<dbReference type="GO" id="GO:0016787">
    <property type="term" value="F:hydrolase activity"/>
    <property type="evidence" value="ECO:0007669"/>
    <property type="project" value="UniProtKB-KW"/>
</dbReference>
<dbReference type="AlphaFoldDB" id="I4C6Y1"/>
<dbReference type="HOGENOM" id="CLU_020884_1_1_7"/>
<dbReference type="InterPro" id="IPR001279">
    <property type="entry name" value="Metallo-B-lactamas"/>
</dbReference>
<dbReference type="Pfam" id="PF12706">
    <property type="entry name" value="Lactamase_B_2"/>
    <property type="match status" value="1"/>
</dbReference>
<dbReference type="STRING" id="706587.Desti_2643"/>
<dbReference type="PANTHER" id="PTHR15032:SF4">
    <property type="entry name" value="N-ACYL-PHOSPHATIDYLETHANOLAMINE-HYDROLYZING PHOSPHOLIPASE D"/>
    <property type="match status" value="1"/>
</dbReference>
<evidence type="ECO:0000313" key="3">
    <source>
        <dbReference type="Proteomes" id="UP000006055"/>
    </source>
</evidence>
<dbReference type="InterPro" id="IPR036866">
    <property type="entry name" value="RibonucZ/Hydroxyglut_hydro"/>
</dbReference>
<reference evidence="2" key="1">
    <citation type="submission" date="2012-06" db="EMBL/GenBank/DDBJ databases">
        <title>Complete sequence of chromosome of Desulfomonile tiedjei DSM 6799.</title>
        <authorList>
            <consortium name="US DOE Joint Genome Institute (JGI-PGF)"/>
            <person name="Lucas S."/>
            <person name="Copeland A."/>
            <person name="Lapidus A."/>
            <person name="Glavina del Rio T."/>
            <person name="Dalin E."/>
            <person name="Tice H."/>
            <person name="Bruce D."/>
            <person name="Goodwin L."/>
            <person name="Pitluck S."/>
            <person name="Peters L."/>
            <person name="Ovchinnikova G."/>
            <person name="Zeytun A."/>
            <person name="Lu M."/>
            <person name="Kyrpides N."/>
            <person name="Mavromatis K."/>
            <person name="Ivanova N."/>
            <person name="Brettin T."/>
            <person name="Detter J.C."/>
            <person name="Han C."/>
            <person name="Larimer F."/>
            <person name="Land M."/>
            <person name="Hauser L."/>
            <person name="Markowitz V."/>
            <person name="Cheng J.-F."/>
            <person name="Hugenholtz P."/>
            <person name="Woyke T."/>
            <person name="Wu D."/>
            <person name="Spring S."/>
            <person name="Schroeder M."/>
            <person name="Brambilla E."/>
            <person name="Klenk H.-P."/>
            <person name="Eisen J.A."/>
        </authorList>
    </citation>
    <scope>NUCLEOTIDE SEQUENCE</scope>
    <source>
        <strain evidence="2">DSM 6799</strain>
    </source>
</reference>
<name>I4C6Y1_DESTA</name>
<dbReference type="RefSeq" id="WP_014810463.1">
    <property type="nucleotide sequence ID" value="NC_018025.1"/>
</dbReference>
<dbReference type="KEGG" id="dti:Desti_2643"/>
<evidence type="ECO:0000313" key="2">
    <source>
        <dbReference type="EMBL" id="AFM25322.1"/>
    </source>
</evidence>
<dbReference type="Gene3D" id="3.60.15.10">
    <property type="entry name" value="Ribonuclease Z/Hydroxyacylglutathione hydrolase-like"/>
    <property type="match status" value="1"/>
</dbReference>
<dbReference type="GO" id="GO:0005737">
    <property type="term" value="C:cytoplasm"/>
    <property type="evidence" value="ECO:0007669"/>
    <property type="project" value="TreeGrafter"/>
</dbReference>
<dbReference type="EMBL" id="CP003360">
    <property type="protein sequence ID" value="AFM25322.1"/>
    <property type="molecule type" value="Genomic_DNA"/>
</dbReference>
<gene>
    <name evidence="2" type="ordered locus">Desti_2643</name>
</gene>
<dbReference type="eggNOG" id="COG2220">
    <property type="taxonomic scope" value="Bacteria"/>
</dbReference>
<sequence>MVIRGNKEDSLLLQMSLFGKRMEIKAYLICMLGIAMVSGIGLDSDAESGYLRSHHTENGFRNIDSGNSRGFIDFLKWQWERFRSNRPNREPPQFQLYRNNPASLKSNNTRPSITWIGHATVLMQLNGKNILTDPQFSERASPVQFAGPKRVIQPGIALEDLPPIDFVLISHDHYDSLDTESVKRLRRRHNGADTVFFVPLGLKKWFHDVGVTNVIEMDWWDTRIVDHLEIICVPVHHWSQRVPFVRNKTLWSGWVVRDESFKFLFSGDSGYTPLFKEIGKRLGPFDLAAIPIGAYEPRWFMGPHHISPEEAVQVHQDVRSKKSVGIHWGTFVLSDEPLDEPPRKLEEAKKEKGIRSDEFIVLQHGETLWL</sequence>
<keyword evidence="2" id="KW-0378">Hydrolase</keyword>
<dbReference type="SUPFAM" id="SSF56281">
    <property type="entry name" value="Metallo-hydrolase/oxidoreductase"/>
    <property type="match status" value="1"/>
</dbReference>
<feature type="domain" description="Metallo-beta-lactamase" evidence="1">
    <location>
        <begin position="129"/>
        <end position="328"/>
    </location>
</feature>
<proteinExistence type="predicted"/>
<organism evidence="2 3">
    <name type="scientific">Desulfomonile tiedjei (strain ATCC 49306 / DSM 6799 / DCB-1)</name>
    <dbReference type="NCBI Taxonomy" id="706587"/>
    <lineage>
        <taxon>Bacteria</taxon>
        <taxon>Pseudomonadati</taxon>
        <taxon>Thermodesulfobacteriota</taxon>
        <taxon>Desulfomonilia</taxon>
        <taxon>Desulfomonilales</taxon>
        <taxon>Desulfomonilaceae</taxon>
        <taxon>Desulfomonile</taxon>
    </lineage>
</organism>
<keyword evidence="3" id="KW-1185">Reference proteome</keyword>
<accession>I4C6Y1</accession>
<evidence type="ECO:0000259" key="1">
    <source>
        <dbReference type="Pfam" id="PF12706"/>
    </source>
</evidence>
<protein>
    <submittedName>
        <fullName evidence="2">Putative Zn-dependent hydrolase of beta-lactamase fold protein</fullName>
    </submittedName>
</protein>
<dbReference type="PANTHER" id="PTHR15032">
    <property type="entry name" value="N-ACYL-PHOSPHATIDYLETHANOLAMINE-HYDROLYZING PHOSPHOLIPASE D"/>
    <property type="match status" value="1"/>
</dbReference>
<dbReference type="PATRIC" id="fig|706587.4.peg.3022"/>
<dbReference type="Proteomes" id="UP000006055">
    <property type="component" value="Chromosome"/>
</dbReference>